<keyword evidence="3" id="KW-0482">Metalloprotease</keyword>
<evidence type="ECO:0000313" key="3">
    <source>
        <dbReference type="EMBL" id="MBE6510997.1"/>
    </source>
</evidence>
<dbReference type="Pfam" id="PF02517">
    <property type="entry name" value="Rce1-like"/>
    <property type="match status" value="1"/>
</dbReference>
<keyword evidence="3" id="KW-0645">Protease</keyword>
<feature type="transmembrane region" description="Helical" evidence="1">
    <location>
        <begin position="28"/>
        <end position="46"/>
    </location>
</feature>
<name>A0A8T3VK80_9EURY</name>
<dbReference type="GO" id="GO:0008237">
    <property type="term" value="F:metallopeptidase activity"/>
    <property type="evidence" value="ECO:0007669"/>
    <property type="project" value="UniProtKB-KW"/>
</dbReference>
<dbReference type="InterPro" id="IPR003675">
    <property type="entry name" value="Rce1/LyrA-like_dom"/>
</dbReference>
<keyword evidence="1" id="KW-0812">Transmembrane</keyword>
<feature type="transmembrane region" description="Helical" evidence="1">
    <location>
        <begin position="213"/>
        <end position="232"/>
    </location>
</feature>
<feature type="transmembrane region" description="Helical" evidence="1">
    <location>
        <begin position="52"/>
        <end position="73"/>
    </location>
</feature>
<dbReference type="GO" id="GO:0004175">
    <property type="term" value="F:endopeptidase activity"/>
    <property type="evidence" value="ECO:0007669"/>
    <property type="project" value="UniProtKB-ARBA"/>
</dbReference>
<dbReference type="GO" id="GO:0080120">
    <property type="term" value="P:CAAX-box protein maturation"/>
    <property type="evidence" value="ECO:0007669"/>
    <property type="project" value="UniProtKB-ARBA"/>
</dbReference>
<dbReference type="EMBL" id="SUTF01000008">
    <property type="protein sequence ID" value="MBE6510997.1"/>
    <property type="molecule type" value="Genomic_DNA"/>
</dbReference>
<organism evidence="3 4">
    <name type="scientific">Methanobrevibacter millerae</name>
    <dbReference type="NCBI Taxonomy" id="230361"/>
    <lineage>
        <taxon>Archaea</taxon>
        <taxon>Methanobacteriati</taxon>
        <taxon>Methanobacteriota</taxon>
        <taxon>Methanomada group</taxon>
        <taxon>Methanobacteria</taxon>
        <taxon>Methanobacteriales</taxon>
        <taxon>Methanobacteriaceae</taxon>
        <taxon>Methanobrevibacter</taxon>
    </lineage>
</organism>
<feature type="transmembrane region" description="Helical" evidence="1">
    <location>
        <begin position="186"/>
        <end position="206"/>
    </location>
</feature>
<proteinExistence type="predicted"/>
<evidence type="ECO:0000256" key="1">
    <source>
        <dbReference type="SAM" id="Phobius"/>
    </source>
</evidence>
<reference evidence="3" key="1">
    <citation type="submission" date="2019-04" db="EMBL/GenBank/DDBJ databases">
        <title>Evolution of Biomass-Degrading Anaerobic Consortia Revealed by Metagenomics.</title>
        <authorList>
            <person name="Peng X."/>
        </authorList>
    </citation>
    <scope>NUCLEOTIDE SEQUENCE</scope>
    <source>
        <strain evidence="3">SIG13</strain>
    </source>
</reference>
<gene>
    <name evidence="3" type="ORF">E7Z74_07000</name>
</gene>
<feature type="transmembrane region" description="Helical" evidence="1">
    <location>
        <begin position="85"/>
        <end position="106"/>
    </location>
</feature>
<keyword evidence="1" id="KW-0472">Membrane</keyword>
<keyword evidence="1" id="KW-1133">Transmembrane helix</keyword>
<keyword evidence="3" id="KW-0378">Hydrolase</keyword>
<evidence type="ECO:0000313" key="4">
    <source>
        <dbReference type="Proteomes" id="UP000713479"/>
    </source>
</evidence>
<sequence>MGDFFKFENGDFDFPFYNDIPKLSTVDWIILLFGPLLFVAILLLPFSLNSNAFAVLSCLLCLIPVVYVSKGNLKLFFRIPERRDIKLIVLCFISYFIYAIIMATLLDYFCLSTAANPVFGMHMDVMFFVSSAIQLMGEELFKIILLIIPMFVVYRFTNRRKFAVVSGVVVSLLLFALLHLPTYNYNFFQCIFVIGIGGIFNLFAYLKTKNVVASYLVHILIDFVPFIMSIIIN</sequence>
<dbReference type="Proteomes" id="UP000713479">
    <property type="component" value="Unassembled WGS sequence"/>
</dbReference>
<feature type="transmembrane region" description="Helical" evidence="1">
    <location>
        <begin position="161"/>
        <end position="180"/>
    </location>
</feature>
<accession>A0A8T3VK80</accession>
<feature type="domain" description="CAAX prenyl protease 2/Lysostaphin resistance protein A-like" evidence="2">
    <location>
        <begin position="126"/>
        <end position="224"/>
    </location>
</feature>
<dbReference type="AlphaFoldDB" id="A0A8T3VK80"/>
<comment type="caution">
    <text evidence="3">The sequence shown here is derived from an EMBL/GenBank/DDBJ whole genome shotgun (WGS) entry which is preliminary data.</text>
</comment>
<feature type="transmembrane region" description="Helical" evidence="1">
    <location>
        <begin position="126"/>
        <end position="154"/>
    </location>
</feature>
<protein>
    <submittedName>
        <fullName evidence="3">CPBP family intramembrane metalloprotease</fullName>
    </submittedName>
</protein>
<evidence type="ECO:0000259" key="2">
    <source>
        <dbReference type="Pfam" id="PF02517"/>
    </source>
</evidence>